<dbReference type="AlphaFoldDB" id="A0A139BS61"/>
<comment type="caution">
    <text evidence="1">The sequence shown here is derived from an EMBL/GenBank/DDBJ whole genome shotgun (WGS) entry which is preliminary data.</text>
</comment>
<reference evidence="1 2" key="2">
    <citation type="submission" date="2016-03" db="EMBL/GenBank/DDBJ databases">
        <title>New uncultured bacterium of the family Gallionellaceae from acid mine drainage: description and reconstruction of genome based on metagenomic analysis of microbial community.</title>
        <authorList>
            <person name="Kadnikov V."/>
            <person name="Ivasenko D."/>
            <person name="Beletsky A."/>
            <person name="Mardanov A."/>
            <person name="Danilova E."/>
            <person name="Pimenov N."/>
            <person name="Karnachuk O."/>
            <person name="Ravin N."/>
        </authorList>
    </citation>
    <scope>NUCLEOTIDE SEQUENCE [LARGE SCALE GENOMIC DNA]</scope>
    <source>
        <strain evidence="1">ShG14-8</strain>
    </source>
</reference>
<proteinExistence type="predicted"/>
<reference evidence="1 2" key="1">
    <citation type="submission" date="2016-02" db="EMBL/GenBank/DDBJ databases">
        <authorList>
            <person name="Wen L."/>
            <person name="He K."/>
            <person name="Yang H."/>
        </authorList>
    </citation>
    <scope>NUCLEOTIDE SEQUENCE [LARGE SCALE GENOMIC DNA]</scope>
    <source>
        <strain evidence="1">ShG14-8</strain>
    </source>
</reference>
<evidence type="ECO:0008006" key="3">
    <source>
        <dbReference type="Google" id="ProtNLM"/>
    </source>
</evidence>
<evidence type="ECO:0000313" key="1">
    <source>
        <dbReference type="EMBL" id="KXS31555.1"/>
    </source>
</evidence>
<sequence>MNTEELSKEQRILRAMRKTLGNVVKDVTPLGGRTNPLADSTIQDIKDCFALISERERELAQALNFDQAKPYYADGEIPNAKVINIVKPGKE</sequence>
<organism evidence="1 2">
    <name type="scientific">Candidatus Gallionella acididurans</name>
    <dbReference type="NCBI Taxonomy" id="1796491"/>
    <lineage>
        <taxon>Bacteria</taxon>
        <taxon>Pseudomonadati</taxon>
        <taxon>Pseudomonadota</taxon>
        <taxon>Betaproteobacteria</taxon>
        <taxon>Nitrosomonadales</taxon>
        <taxon>Gallionellaceae</taxon>
        <taxon>Gallionella</taxon>
    </lineage>
</organism>
<evidence type="ECO:0000313" key="2">
    <source>
        <dbReference type="Proteomes" id="UP000070578"/>
    </source>
</evidence>
<protein>
    <recommendedName>
        <fullName evidence="3">Segregation and condensation protein A</fullName>
    </recommendedName>
</protein>
<accession>A0A139BS61</accession>
<gene>
    <name evidence="1" type="ORF">AWT59_2343</name>
</gene>
<dbReference type="EMBL" id="LSLI01000069">
    <property type="protein sequence ID" value="KXS31555.1"/>
    <property type="molecule type" value="Genomic_DNA"/>
</dbReference>
<dbReference type="Proteomes" id="UP000070578">
    <property type="component" value="Unassembled WGS sequence"/>
</dbReference>
<name>A0A139BS61_9PROT</name>